<dbReference type="EMBL" id="CM023479">
    <property type="protein sequence ID" value="KAH7974260.1"/>
    <property type="molecule type" value="Genomic_DNA"/>
</dbReference>
<evidence type="ECO:0000313" key="1">
    <source>
        <dbReference type="EMBL" id="KAH7974260.1"/>
    </source>
</evidence>
<keyword evidence="2" id="KW-1185">Reference proteome</keyword>
<name>A0ACB8DP17_DERSI</name>
<comment type="caution">
    <text evidence="1">The sequence shown here is derived from an EMBL/GenBank/DDBJ whole genome shotgun (WGS) entry which is preliminary data.</text>
</comment>
<evidence type="ECO:0000313" key="2">
    <source>
        <dbReference type="Proteomes" id="UP000821865"/>
    </source>
</evidence>
<dbReference type="Proteomes" id="UP000821865">
    <property type="component" value="Chromosome 10"/>
</dbReference>
<reference evidence="1" key="1">
    <citation type="submission" date="2020-05" db="EMBL/GenBank/DDBJ databases">
        <title>Large-scale comparative analyses of tick genomes elucidate their genetic diversity and vector capacities.</title>
        <authorList>
            <person name="Jia N."/>
            <person name="Wang J."/>
            <person name="Shi W."/>
            <person name="Du L."/>
            <person name="Sun Y."/>
            <person name="Zhan W."/>
            <person name="Jiang J."/>
            <person name="Wang Q."/>
            <person name="Zhang B."/>
            <person name="Ji P."/>
            <person name="Sakyi L.B."/>
            <person name="Cui X."/>
            <person name="Yuan T."/>
            <person name="Jiang B."/>
            <person name="Yang W."/>
            <person name="Lam T.T.-Y."/>
            <person name="Chang Q."/>
            <person name="Ding S."/>
            <person name="Wang X."/>
            <person name="Zhu J."/>
            <person name="Ruan X."/>
            <person name="Zhao L."/>
            <person name="Wei J."/>
            <person name="Que T."/>
            <person name="Du C."/>
            <person name="Cheng J."/>
            <person name="Dai P."/>
            <person name="Han X."/>
            <person name="Huang E."/>
            <person name="Gao Y."/>
            <person name="Liu J."/>
            <person name="Shao H."/>
            <person name="Ye R."/>
            <person name="Li L."/>
            <person name="Wei W."/>
            <person name="Wang X."/>
            <person name="Wang C."/>
            <person name="Yang T."/>
            <person name="Huo Q."/>
            <person name="Li W."/>
            <person name="Guo W."/>
            <person name="Chen H."/>
            <person name="Zhou L."/>
            <person name="Ni X."/>
            <person name="Tian J."/>
            <person name="Zhou Y."/>
            <person name="Sheng Y."/>
            <person name="Liu T."/>
            <person name="Pan Y."/>
            <person name="Xia L."/>
            <person name="Li J."/>
            <person name="Zhao F."/>
            <person name="Cao W."/>
        </authorList>
    </citation>
    <scope>NUCLEOTIDE SEQUENCE</scope>
    <source>
        <strain evidence="1">Dsil-2018</strain>
    </source>
</reference>
<proteinExistence type="predicted"/>
<protein>
    <submittedName>
        <fullName evidence="1">Uncharacterized protein</fullName>
    </submittedName>
</protein>
<sequence length="780" mass="87815">MRGLHGPQPGRQTVPIEPGACRSGSELLPACGDVTALGRRLLAPLNVLNMEAYRFLQFAEKHFKDDLELLERAAHVTRGVFQMPSLLDSCTQKNEGGARCWMVTQARKLNKFLNPFGMEFNELREGSLDFVMTHSDPMAPNDPKAVILFLATLWFLREHRCLSGISLNVSVLERFRPVQFLQHITFAKRVVTVHLIGVEGIELPFKVCPLVLVLEQTELLTHVTLDRVTLMEAEGIYLSSLVITNHGLERLALRNVTMEDSVLARLAQEFKEHRRPREFELRGRIRNSTTRTELVSRLLDTSLQILRLEIMCNLSQLFEKLKDNAQLIELELGRCSPVGVYLDTLASALTENMTLRLLTLNLNMEWMSPTSSSWKHLGALLKNSRWLETLCLRDSCLGMHAVVPLSEAMESNENLQTVNLKCCGFSCTDALLFVWALSRNGSPCTKVKLGVLMGKECEQNQLLREIKASRLDDRVDWVFTSSRAETIISALEKGTPIRRLEFHCPTMGKVGTLFRGLTNVQEMLTTLSLRGFHFRNHKDARQLSRFLRESVILRKFKLDMAATAGSNLLILQGLERSTSIRSLTVIENCLKEATARGFENFVRRNTGVVKLTIINEEKTPDTVLVSCLRRGLTENYSLRELRLFYSHGQLQLHDSVISQSLHINSIAVVCATKLVADKELTRATMFALVRIMACDAGPDILCKGMDCEKGVFVAKLQEALRTAEDELFGLACLYKSAAEGDGSRASHCQFSSLNDAVRAEIRNRLHSMGIPFNRSPFGHF</sequence>
<accession>A0ACB8DP17</accession>
<organism evidence="1 2">
    <name type="scientific">Dermacentor silvarum</name>
    <name type="common">Tick</name>
    <dbReference type="NCBI Taxonomy" id="543639"/>
    <lineage>
        <taxon>Eukaryota</taxon>
        <taxon>Metazoa</taxon>
        <taxon>Ecdysozoa</taxon>
        <taxon>Arthropoda</taxon>
        <taxon>Chelicerata</taxon>
        <taxon>Arachnida</taxon>
        <taxon>Acari</taxon>
        <taxon>Parasitiformes</taxon>
        <taxon>Ixodida</taxon>
        <taxon>Ixodoidea</taxon>
        <taxon>Ixodidae</taxon>
        <taxon>Rhipicephalinae</taxon>
        <taxon>Dermacentor</taxon>
    </lineage>
</organism>
<gene>
    <name evidence="1" type="ORF">HPB49_013353</name>
</gene>